<proteinExistence type="predicted"/>
<protein>
    <submittedName>
        <fullName evidence="1">Uncharacterized protein</fullName>
    </submittedName>
</protein>
<evidence type="ECO:0000313" key="1">
    <source>
        <dbReference type="EMBL" id="CEK95067.1"/>
    </source>
</evidence>
<name>A0A0B7BQB9_9EUPU</name>
<feature type="non-terminal residue" evidence="1">
    <location>
        <position position="80"/>
    </location>
</feature>
<organism evidence="1">
    <name type="scientific">Arion vulgaris</name>
    <dbReference type="NCBI Taxonomy" id="1028688"/>
    <lineage>
        <taxon>Eukaryota</taxon>
        <taxon>Metazoa</taxon>
        <taxon>Spiralia</taxon>
        <taxon>Lophotrochozoa</taxon>
        <taxon>Mollusca</taxon>
        <taxon>Gastropoda</taxon>
        <taxon>Heterobranchia</taxon>
        <taxon>Euthyneura</taxon>
        <taxon>Panpulmonata</taxon>
        <taxon>Eupulmonata</taxon>
        <taxon>Stylommatophora</taxon>
        <taxon>Helicina</taxon>
        <taxon>Arionoidea</taxon>
        <taxon>Arionidae</taxon>
        <taxon>Arion</taxon>
    </lineage>
</organism>
<dbReference type="AlphaFoldDB" id="A0A0B7BQB9"/>
<accession>A0A0B7BQB9</accession>
<sequence>MHHKDIITTVKTSHKDINILSADIGDHKLPQLSDFTYENVSLKTSHTVAILLSLKMHHQIVCSKQNFAPRTVHNFSLIGQ</sequence>
<dbReference type="EMBL" id="HACG01048202">
    <property type="protein sequence ID" value="CEK95067.1"/>
    <property type="molecule type" value="Transcribed_RNA"/>
</dbReference>
<reference evidence="1" key="1">
    <citation type="submission" date="2014-12" db="EMBL/GenBank/DDBJ databases">
        <title>Insight into the proteome of Arion vulgaris.</title>
        <authorList>
            <person name="Aradska J."/>
            <person name="Bulat T."/>
            <person name="Smidak R."/>
            <person name="Sarate P."/>
            <person name="Gangsoo J."/>
            <person name="Sialana F."/>
            <person name="Bilban M."/>
            <person name="Lubec G."/>
        </authorList>
    </citation>
    <scope>NUCLEOTIDE SEQUENCE</scope>
    <source>
        <tissue evidence="1">Skin</tissue>
    </source>
</reference>
<gene>
    <name evidence="1" type="primary">ORF205215</name>
</gene>